<evidence type="ECO:0000256" key="2">
    <source>
        <dbReference type="ARBA" id="ARBA00022737"/>
    </source>
</evidence>
<dbReference type="InterPro" id="IPR018247">
    <property type="entry name" value="EF_Hand_1_Ca_BS"/>
</dbReference>
<dbReference type="PANTHER" id="PTHR23055">
    <property type="entry name" value="CALCIUM BINDING PROTEINS"/>
    <property type="match status" value="1"/>
</dbReference>
<dbReference type="PANTHER" id="PTHR23055:SF190">
    <property type="entry name" value="AT17667P-RELATED"/>
    <property type="match status" value="1"/>
</dbReference>
<dbReference type="PROSITE" id="PS00018">
    <property type="entry name" value="EF_HAND_1"/>
    <property type="match status" value="1"/>
</dbReference>
<dbReference type="InterPro" id="IPR011992">
    <property type="entry name" value="EF-hand-dom_pair"/>
</dbReference>
<dbReference type="Proteomes" id="UP001162164">
    <property type="component" value="Unassembled WGS sequence"/>
</dbReference>
<keyword evidence="3" id="KW-0106">Calcium</keyword>
<keyword evidence="2" id="KW-0677">Repeat</keyword>
<reference evidence="5" key="1">
    <citation type="journal article" date="2023" name="Insect Mol. Biol.">
        <title>Genome sequencing provides insights into the evolution of gene families encoding plant cell wall-degrading enzymes in longhorned beetles.</title>
        <authorList>
            <person name="Shin N.R."/>
            <person name="Okamura Y."/>
            <person name="Kirsch R."/>
            <person name="Pauchet Y."/>
        </authorList>
    </citation>
    <scope>NUCLEOTIDE SEQUENCE</scope>
    <source>
        <strain evidence="5">MMC_N1</strain>
    </source>
</reference>
<name>A0ABQ9JPW8_9CUCU</name>
<dbReference type="SUPFAM" id="SSF47473">
    <property type="entry name" value="EF-hand"/>
    <property type="match status" value="1"/>
</dbReference>
<gene>
    <name evidence="5" type="ORF">NQ317_006407</name>
</gene>
<evidence type="ECO:0000313" key="5">
    <source>
        <dbReference type="EMBL" id="KAJ8979962.1"/>
    </source>
</evidence>
<dbReference type="InterPro" id="IPR028846">
    <property type="entry name" value="Recoverin"/>
</dbReference>
<evidence type="ECO:0000256" key="1">
    <source>
        <dbReference type="ARBA" id="ARBA00022723"/>
    </source>
</evidence>
<dbReference type="Pfam" id="PF13499">
    <property type="entry name" value="EF-hand_7"/>
    <property type="match status" value="1"/>
</dbReference>
<evidence type="ECO:0000259" key="4">
    <source>
        <dbReference type="PROSITE" id="PS50222"/>
    </source>
</evidence>
<dbReference type="EMBL" id="JAPWTJ010000299">
    <property type="protein sequence ID" value="KAJ8979962.1"/>
    <property type="molecule type" value="Genomic_DNA"/>
</dbReference>
<protein>
    <recommendedName>
        <fullName evidence="4">EF-hand domain-containing protein</fullName>
    </recommendedName>
</protein>
<feature type="domain" description="EF-hand" evidence="4">
    <location>
        <begin position="132"/>
        <end position="167"/>
    </location>
</feature>
<evidence type="ECO:0000313" key="6">
    <source>
        <dbReference type="Proteomes" id="UP001162164"/>
    </source>
</evidence>
<sequence>MGKSKKLSVKKEFGINLDCAMDAMEETLKILKRAWDKAQFRDILHCALDMTDDTLMARIFLALDKGPSGFISMEVWISSLSLLLRGTFEEHINYCFSVYDIMGDGILSRDTMTNLLKYSIVSQTAEDDAEETARDLIEVITKKMDIDRDGKISFNDYEQSVMKQPMLLEVFGQCLPTRTSIHTFTTTYVNAVGKM</sequence>
<accession>A0ABQ9JPW8</accession>
<organism evidence="5 6">
    <name type="scientific">Molorchus minor</name>
    <dbReference type="NCBI Taxonomy" id="1323400"/>
    <lineage>
        <taxon>Eukaryota</taxon>
        <taxon>Metazoa</taxon>
        <taxon>Ecdysozoa</taxon>
        <taxon>Arthropoda</taxon>
        <taxon>Hexapoda</taxon>
        <taxon>Insecta</taxon>
        <taxon>Pterygota</taxon>
        <taxon>Neoptera</taxon>
        <taxon>Endopterygota</taxon>
        <taxon>Coleoptera</taxon>
        <taxon>Polyphaga</taxon>
        <taxon>Cucujiformia</taxon>
        <taxon>Chrysomeloidea</taxon>
        <taxon>Cerambycidae</taxon>
        <taxon>Lamiinae</taxon>
        <taxon>Monochamini</taxon>
        <taxon>Molorchus</taxon>
    </lineage>
</organism>
<comment type="caution">
    <text evidence="5">The sequence shown here is derived from an EMBL/GenBank/DDBJ whole genome shotgun (WGS) entry which is preliminary data.</text>
</comment>
<dbReference type="PROSITE" id="PS50222">
    <property type="entry name" value="EF_HAND_2"/>
    <property type="match status" value="1"/>
</dbReference>
<keyword evidence="6" id="KW-1185">Reference proteome</keyword>
<proteinExistence type="predicted"/>
<dbReference type="InterPro" id="IPR002048">
    <property type="entry name" value="EF_hand_dom"/>
</dbReference>
<keyword evidence="1" id="KW-0479">Metal-binding</keyword>
<evidence type="ECO:0000256" key="3">
    <source>
        <dbReference type="ARBA" id="ARBA00022837"/>
    </source>
</evidence>
<dbReference type="Gene3D" id="1.10.238.10">
    <property type="entry name" value="EF-hand"/>
    <property type="match status" value="1"/>
</dbReference>